<evidence type="ECO:0000259" key="4">
    <source>
        <dbReference type="PROSITE" id="PS51677"/>
    </source>
</evidence>
<protein>
    <submittedName>
        <fullName evidence="5">Polysaccharide deacetylase</fullName>
    </submittedName>
</protein>
<evidence type="ECO:0000313" key="5">
    <source>
        <dbReference type="EMBL" id="ABG07425.1"/>
    </source>
</evidence>
<dbReference type="Pfam" id="PF01522">
    <property type="entry name" value="Polysacc_deac_1"/>
    <property type="match status" value="1"/>
</dbReference>
<keyword evidence="2" id="KW-0378">Hydrolase</keyword>
<dbReference type="GO" id="GO:0046872">
    <property type="term" value="F:metal ion binding"/>
    <property type="evidence" value="ECO:0007669"/>
    <property type="project" value="UniProtKB-KW"/>
</dbReference>
<dbReference type="PROSITE" id="PS51677">
    <property type="entry name" value="NODB"/>
    <property type="match status" value="1"/>
</dbReference>
<feature type="compositionally biased region" description="Basic residues" evidence="3">
    <location>
        <begin position="256"/>
        <end position="275"/>
    </location>
</feature>
<dbReference type="GO" id="GO:0005975">
    <property type="term" value="P:carbohydrate metabolic process"/>
    <property type="evidence" value="ECO:0007669"/>
    <property type="project" value="InterPro"/>
</dbReference>
<dbReference type="InterPro" id="IPR002509">
    <property type="entry name" value="NODB_dom"/>
</dbReference>
<sequence precursor="true">MTNALPVASVSFDLDNVWSFLKTHGDPSWESRPSYLKTATPRIVEFLGEMNLRSTVFVIGADAARDDGAESVRAFAAAGHEIGNHSYEHEPWLQRYHADELAAEIDRTHSAIVAAGAPAPTGFRGPGYSTSPTLERLLVERGYTYDASTFPTWIGPLARAHHLRTAQLSAEQREERADLFGGVDRALLPLRPHRTPSGIAELPVTTMPLLRLPIHGSYLMQLYSLSPRVARLYFATAVRLCRGAPRRHDDAVAPHRPARPPRRAGTRLLPRHGRTGPREVRVHAVGGGDDAAPLHRARNPGPRHPRARGGRYPCAGGVTPGGAGRCPPHR</sequence>
<dbReference type="KEGG" id="mmc:Mmcs_1313"/>
<dbReference type="SUPFAM" id="SSF88713">
    <property type="entry name" value="Glycoside hydrolase/deacetylase"/>
    <property type="match status" value="1"/>
</dbReference>
<dbReference type="Gene3D" id="3.20.20.370">
    <property type="entry name" value="Glycoside hydrolase/deacetylase"/>
    <property type="match status" value="1"/>
</dbReference>
<organism evidence="5">
    <name type="scientific">Mycobacterium sp. (strain MCS)</name>
    <dbReference type="NCBI Taxonomy" id="164756"/>
    <lineage>
        <taxon>Bacteria</taxon>
        <taxon>Bacillati</taxon>
        <taxon>Actinomycetota</taxon>
        <taxon>Actinomycetes</taxon>
        <taxon>Mycobacteriales</taxon>
        <taxon>Mycobacteriaceae</taxon>
        <taxon>Mycobacterium</taxon>
    </lineage>
</organism>
<dbReference type="InterPro" id="IPR050248">
    <property type="entry name" value="Polysacc_deacetylase_ArnD"/>
</dbReference>
<dbReference type="PANTHER" id="PTHR10587">
    <property type="entry name" value="GLYCOSYL TRANSFERASE-RELATED"/>
    <property type="match status" value="1"/>
</dbReference>
<name>A0A5Q5BGU6_MYCSS</name>
<evidence type="ECO:0000256" key="2">
    <source>
        <dbReference type="ARBA" id="ARBA00022801"/>
    </source>
</evidence>
<reference evidence="5" key="1">
    <citation type="submission" date="2006-06" db="EMBL/GenBank/DDBJ databases">
        <title>Complete sequence of chromosome of Mycobacterium sp. MCS.</title>
        <authorList>
            <consortium name="US DOE Joint Genome Institute"/>
            <person name="Copeland A."/>
            <person name="Lucas S."/>
            <person name="Lapidus A."/>
            <person name="Barry K."/>
            <person name="Detter J.C."/>
            <person name="Glavina del Rio T."/>
            <person name="Hammon N."/>
            <person name="Israni S."/>
            <person name="Dalin E."/>
            <person name="Tice H."/>
            <person name="Pitluck S."/>
            <person name="Martinez M."/>
            <person name="Schmutz J."/>
            <person name="Larimer F."/>
            <person name="Land M."/>
            <person name="Hauser L."/>
            <person name="Kyrpides N."/>
            <person name="Kim E."/>
            <person name="Miller C.D."/>
            <person name="Hughes J.E."/>
            <person name="Anderson A.J."/>
            <person name="Sims R.C."/>
            <person name="Richardson P."/>
        </authorList>
    </citation>
    <scope>NUCLEOTIDE SEQUENCE [LARGE SCALE GENOMIC DNA]</scope>
    <source>
        <strain evidence="5">MCS</strain>
    </source>
</reference>
<feature type="compositionally biased region" description="Basic residues" evidence="3">
    <location>
        <begin position="295"/>
        <end position="309"/>
    </location>
</feature>
<accession>A0A5Q5BGU6</accession>
<feature type="region of interest" description="Disordered" evidence="3">
    <location>
        <begin position="248"/>
        <end position="330"/>
    </location>
</feature>
<keyword evidence="1" id="KW-0479">Metal-binding</keyword>
<gene>
    <name evidence="5" type="ordered locus">Mmcs_1313</name>
</gene>
<proteinExistence type="predicted"/>
<evidence type="ECO:0000256" key="3">
    <source>
        <dbReference type="SAM" id="MobiDB-lite"/>
    </source>
</evidence>
<dbReference type="AlphaFoldDB" id="A0A5Q5BGU6"/>
<feature type="domain" description="NodB homology" evidence="4">
    <location>
        <begin position="27"/>
        <end position="153"/>
    </location>
</feature>
<dbReference type="PANTHER" id="PTHR10587:SF133">
    <property type="entry name" value="CHITIN DEACETYLASE 1-RELATED"/>
    <property type="match status" value="1"/>
</dbReference>
<evidence type="ECO:0000256" key="1">
    <source>
        <dbReference type="ARBA" id="ARBA00022723"/>
    </source>
</evidence>
<dbReference type="InterPro" id="IPR011330">
    <property type="entry name" value="Glyco_hydro/deAcase_b/a-brl"/>
</dbReference>
<dbReference type="CDD" id="cd10940">
    <property type="entry name" value="CE4_PuuE_HpPgdA_like_1"/>
    <property type="match status" value="1"/>
</dbReference>
<dbReference type="GO" id="GO:0016020">
    <property type="term" value="C:membrane"/>
    <property type="evidence" value="ECO:0007669"/>
    <property type="project" value="TreeGrafter"/>
</dbReference>
<dbReference type="GO" id="GO:0016810">
    <property type="term" value="F:hydrolase activity, acting on carbon-nitrogen (but not peptide) bonds"/>
    <property type="evidence" value="ECO:0007669"/>
    <property type="project" value="InterPro"/>
</dbReference>
<dbReference type="EMBL" id="CP000384">
    <property type="protein sequence ID" value="ABG07425.1"/>
    <property type="molecule type" value="Genomic_DNA"/>
</dbReference>